<dbReference type="GO" id="GO:0005886">
    <property type="term" value="C:plasma membrane"/>
    <property type="evidence" value="ECO:0007669"/>
    <property type="project" value="UniProtKB-SubCell"/>
</dbReference>
<keyword evidence="14 21" id="KW-0067">ATP-binding</keyword>
<dbReference type="InterPro" id="IPR017441">
    <property type="entry name" value="Protein_kinase_ATP_BS"/>
</dbReference>
<dbReference type="Pfam" id="PF00069">
    <property type="entry name" value="Pkinase"/>
    <property type="match status" value="1"/>
</dbReference>
<keyword evidence="25" id="KW-1185">Reference proteome</keyword>
<dbReference type="Proteomes" id="UP001417504">
    <property type="component" value="Unassembled WGS sequence"/>
</dbReference>
<evidence type="ECO:0000256" key="14">
    <source>
        <dbReference type="ARBA" id="ARBA00022840"/>
    </source>
</evidence>
<keyword evidence="16 22" id="KW-0472">Membrane</keyword>
<evidence type="ECO:0000256" key="3">
    <source>
        <dbReference type="ARBA" id="ARBA00012513"/>
    </source>
</evidence>
<dbReference type="FunFam" id="3.80.10.10:FF:000041">
    <property type="entry name" value="LRR receptor-like serine/threonine-protein kinase ERECTA"/>
    <property type="match status" value="1"/>
</dbReference>
<dbReference type="SUPFAM" id="SSF52058">
    <property type="entry name" value="L domain-like"/>
    <property type="match status" value="2"/>
</dbReference>
<evidence type="ECO:0000259" key="23">
    <source>
        <dbReference type="PROSITE" id="PS50011"/>
    </source>
</evidence>
<dbReference type="InterPro" id="IPR032675">
    <property type="entry name" value="LRR_dom_sf"/>
</dbReference>
<evidence type="ECO:0000256" key="17">
    <source>
        <dbReference type="ARBA" id="ARBA00023170"/>
    </source>
</evidence>
<evidence type="ECO:0000256" key="20">
    <source>
        <dbReference type="ARBA" id="ARBA00048679"/>
    </source>
</evidence>
<comment type="similarity">
    <text evidence="2">Belongs to the RLP family.</text>
</comment>
<evidence type="ECO:0000256" key="1">
    <source>
        <dbReference type="ARBA" id="ARBA00004162"/>
    </source>
</evidence>
<comment type="caution">
    <text evidence="24">The sequence shown here is derived from an EMBL/GenBank/DDBJ whole genome shotgun (WGS) entry which is preliminary data.</text>
</comment>
<dbReference type="GO" id="GO:0004674">
    <property type="term" value="F:protein serine/threonine kinase activity"/>
    <property type="evidence" value="ECO:0007669"/>
    <property type="project" value="UniProtKB-KW"/>
</dbReference>
<dbReference type="FunFam" id="1.10.510.10:FF:000358">
    <property type="entry name" value="Putative leucine-rich repeat receptor-like serine/threonine-protein kinase"/>
    <property type="match status" value="1"/>
</dbReference>
<keyword evidence="15 22" id="KW-1133">Transmembrane helix</keyword>
<evidence type="ECO:0000256" key="18">
    <source>
        <dbReference type="ARBA" id="ARBA00023180"/>
    </source>
</evidence>
<dbReference type="FunFam" id="3.30.200.20:FF:000432">
    <property type="entry name" value="LRR receptor-like serine/threonine-protein kinase EFR"/>
    <property type="match status" value="1"/>
</dbReference>
<dbReference type="Gene3D" id="3.80.10.10">
    <property type="entry name" value="Ribonuclease Inhibitor"/>
    <property type="match status" value="1"/>
</dbReference>
<accession>A0AAP0JCD9</accession>
<dbReference type="PANTHER" id="PTHR27008:SF499">
    <property type="entry name" value="OS06G0581500 PROTEIN"/>
    <property type="match status" value="1"/>
</dbReference>
<dbReference type="Gene3D" id="3.30.200.20">
    <property type="entry name" value="Phosphorylase Kinase, domain 1"/>
    <property type="match status" value="1"/>
</dbReference>
<evidence type="ECO:0000313" key="25">
    <source>
        <dbReference type="Proteomes" id="UP001417504"/>
    </source>
</evidence>
<evidence type="ECO:0000256" key="19">
    <source>
        <dbReference type="ARBA" id="ARBA00047899"/>
    </source>
</evidence>
<organism evidence="24 25">
    <name type="scientific">Stephania japonica</name>
    <dbReference type="NCBI Taxonomy" id="461633"/>
    <lineage>
        <taxon>Eukaryota</taxon>
        <taxon>Viridiplantae</taxon>
        <taxon>Streptophyta</taxon>
        <taxon>Embryophyta</taxon>
        <taxon>Tracheophyta</taxon>
        <taxon>Spermatophyta</taxon>
        <taxon>Magnoliopsida</taxon>
        <taxon>Ranunculales</taxon>
        <taxon>Menispermaceae</taxon>
        <taxon>Menispermoideae</taxon>
        <taxon>Cissampelideae</taxon>
        <taxon>Stephania</taxon>
    </lineage>
</organism>
<name>A0AAP0JCD9_9MAGN</name>
<keyword evidence="10" id="KW-0732">Signal</keyword>
<evidence type="ECO:0000256" key="12">
    <source>
        <dbReference type="ARBA" id="ARBA00022741"/>
    </source>
</evidence>
<keyword evidence="17" id="KW-0675">Receptor</keyword>
<gene>
    <name evidence="24" type="ORF">Sjap_011427</name>
</gene>
<dbReference type="InterPro" id="IPR001611">
    <property type="entry name" value="Leu-rich_rpt"/>
</dbReference>
<evidence type="ECO:0000256" key="8">
    <source>
        <dbReference type="ARBA" id="ARBA00022679"/>
    </source>
</evidence>
<dbReference type="Pfam" id="PF00560">
    <property type="entry name" value="LRR_1"/>
    <property type="match status" value="4"/>
</dbReference>
<evidence type="ECO:0000256" key="11">
    <source>
        <dbReference type="ARBA" id="ARBA00022737"/>
    </source>
</evidence>
<evidence type="ECO:0000256" key="2">
    <source>
        <dbReference type="ARBA" id="ARBA00009592"/>
    </source>
</evidence>
<reference evidence="24 25" key="1">
    <citation type="submission" date="2024-01" db="EMBL/GenBank/DDBJ databases">
        <title>Genome assemblies of Stephania.</title>
        <authorList>
            <person name="Yang L."/>
        </authorList>
    </citation>
    <scope>NUCLEOTIDE SEQUENCE [LARGE SCALE GENOMIC DNA]</scope>
    <source>
        <strain evidence="24">QJT</strain>
        <tissue evidence="24">Leaf</tissue>
    </source>
</reference>
<evidence type="ECO:0000256" key="6">
    <source>
        <dbReference type="ARBA" id="ARBA00022553"/>
    </source>
</evidence>
<evidence type="ECO:0000256" key="5">
    <source>
        <dbReference type="ARBA" id="ARBA00022527"/>
    </source>
</evidence>
<comment type="catalytic activity">
    <reaction evidence="20">
        <text>L-seryl-[protein] + ATP = O-phospho-L-seryl-[protein] + ADP + H(+)</text>
        <dbReference type="Rhea" id="RHEA:17989"/>
        <dbReference type="Rhea" id="RHEA-COMP:9863"/>
        <dbReference type="Rhea" id="RHEA-COMP:11604"/>
        <dbReference type="ChEBI" id="CHEBI:15378"/>
        <dbReference type="ChEBI" id="CHEBI:29999"/>
        <dbReference type="ChEBI" id="CHEBI:30616"/>
        <dbReference type="ChEBI" id="CHEBI:83421"/>
        <dbReference type="ChEBI" id="CHEBI:456216"/>
        <dbReference type="EC" id="2.7.11.1"/>
    </reaction>
</comment>
<keyword evidence="6" id="KW-0597">Phosphoprotein</keyword>
<dbReference type="EMBL" id="JBBNAE010000004">
    <property type="protein sequence ID" value="KAK9130940.1"/>
    <property type="molecule type" value="Genomic_DNA"/>
</dbReference>
<evidence type="ECO:0000256" key="16">
    <source>
        <dbReference type="ARBA" id="ARBA00023136"/>
    </source>
</evidence>
<evidence type="ECO:0000256" key="22">
    <source>
        <dbReference type="SAM" id="Phobius"/>
    </source>
</evidence>
<dbReference type="AlphaFoldDB" id="A0AAP0JCD9"/>
<evidence type="ECO:0000313" key="24">
    <source>
        <dbReference type="EMBL" id="KAK9130940.1"/>
    </source>
</evidence>
<protein>
    <recommendedName>
        <fullName evidence="3">non-specific serine/threonine protein kinase</fullName>
        <ecNumber evidence="3">2.7.11.1</ecNumber>
    </recommendedName>
</protein>
<proteinExistence type="inferred from homology"/>
<dbReference type="PROSITE" id="PS50011">
    <property type="entry name" value="PROTEIN_KINASE_DOM"/>
    <property type="match status" value="1"/>
</dbReference>
<comment type="catalytic activity">
    <reaction evidence="19">
        <text>L-threonyl-[protein] + ATP = O-phospho-L-threonyl-[protein] + ADP + H(+)</text>
        <dbReference type="Rhea" id="RHEA:46608"/>
        <dbReference type="Rhea" id="RHEA-COMP:11060"/>
        <dbReference type="Rhea" id="RHEA-COMP:11605"/>
        <dbReference type="ChEBI" id="CHEBI:15378"/>
        <dbReference type="ChEBI" id="CHEBI:30013"/>
        <dbReference type="ChEBI" id="CHEBI:30616"/>
        <dbReference type="ChEBI" id="CHEBI:61977"/>
        <dbReference type="ChEBI" id="CHEBI:456216"/>
        <dbReference type="EC" id="2.7.11.1"/>
    </reaction>
</comment>
<dbReference type="PROSITE" id="PS00108">
    <property type="entry name" value="PROTEIN_KINASE_ST"/>
    <property type="match status" value="1"/>
</dbReference>
<evidence type="ECO:0000256" key="21">
    <source>
        <dbReference type="PROSITE-ProRule" id="PRU10141"/>
    </source>
</evidence>
<dbReference type="SUPFAM" id="SSF56112">
    <property type="entry name" value="Protein kinase-like (PK-like)"/>
    <property type="match status" value="1"/>
</dbReference>
<dbReference type="PRINTS" id="PR00019">
    <property type="entry name" value="LEURICHRPT"/>
</dbReference>
<keyword evidence="11" id="KW-0677">Repeat</keyword>
<keyword evidence="7" id="KW-0433">Leucine-rich repeat</keyword>
<evidence type="ECO:0000256" key="4">
    <source>
        <dbReference type="ARBA" id="ARBA00022475"/>
    </source>
</evidence>
<dbReference type="SMART" id="SM00220">
    <property type="entry name" value="S_TKc"/>
    <property type="match status" value="1"/>
</dbReference>
<dbReference type="InterPro" id="IPR008271">
    <property type="entry name" value="Ser/Thr_kinase_AS"/>
</dbReference>
<evidence type="ECO:0000256" key="7">
    <source>
        <dbReference type="ARBA" id="ARBA00022614"/>
    </source>
</evidence>
<keyword evidence="13" id="KW-0418">Kinase</keyword>
<evidence type="ECO:0000256" key="9">
    <source>
        <dbReference type="ARBA" id="ARBA00022692"/>
    </source>
</evidence>
<dbReference type="Pfam" id="PF13855">
    <property type="entry name" value="LRR_8"/>
    <property type="match status" value="1"/>
</dbReference>
<dbReference type="Gene3D" id="1.10.510.10">
    <property type="entry name" value="Transferase(Phosphotransferase) domain 1"/>
    <property type="match status" value="1"/>
</dbReference>
<dbReference type="PANTHER" id="PTHR27008">
    <property type="entry name" value="OS04G0122200 PROTEIN"/>
    <property type="match status" value="1"/>
</dbReference>
<feature type="binding site" evidence="21">
    <location>
        <position position="428"/>
    </location>
    <ligand>
        <name>ATP</name>
        <dbReference type="ChEBI" id="CHEBI:30616"/>
    </ligand>
</feature>
<keyword evidence="8" id="KW-0808">Transferase</keyword>
<dbReference type="EC" id="2.7.11.1" evidence="3"/>
<dbReference type="InterPro" id="IPR051809">
    <property type="entry name" value="Plant_receptor-like_S/T_kinase"/>
</dbReference>
<comment type="subcellular location">
    <subcellularLocation>
        <location evidence="1">Cell membrane</location>
        <topology evidence="1">Single-pass membrane protein</topology>
    </subcellularLocation>
</comment>
<dbReference type="PROSITE" id="PS51450">
    <property type="entry name" value="LRR"/>
    <property type="match status" value="1"/>
</dbReference>
<dbReference type="FunFam" id="3.80.10.10:FF:000111">
    <property type="entry name" value="LRR receptor-like serine/threonine-protein kinase ERECTA"/>
    <property type="match status" value="1"/>
</dbReference>
<evidence type="ECO:0000256" key="13">
    <source>
        <dbReference type="ARBA" id="ARBA00022777"/>
    </source>
</evidence>
<keyword evidence="5" id="KW-0723">Serine/threonine-protein kinase</keyword>
<keyword evidence="9 22" id="KW-0812">Transmembrane</keyword>
<feature type="domain" description="Protein kinase" evidence="23">
    <location>
        <begin position="399"/>
        <end position="667"/>
    </location>
</feature>
<evidence type="ECO:0000256" key="10">
    <source>
        <dbReference type="ARBA" id="ARBA00022729"/>
    </source>
</evidence>
<feature type="transmembrane region" description="Helical" evidence="22">
    <location>
        <begin position="344"/>
        <end position="366"/>
    </location>
</feature>
<sequence length="723" mass="79706">MESMSNLQLLGLNGNQLGSSGQADDLKFLSSIVNSTNLKLLDVSYNQLSGVLPVLANISSTRLENLYLGGNQISGIIPSEIIKLANLTLLSLGQNFLTGSIPQDIGKLNNLQRLFLGDNNLSGQIPSINNLTRLLNLNLSYNNFERHIIPDTSNLQFLLGLDLSGNNMIATLEQVFRQPSHGLLYAFLSNNSFSGSLPVEIGSFENLVELDLSNNKLVGEIPDALGKCLSLQLVSLKGNSFHGPIPPSISSLQGLEFLDLSRNNLSGQIPMFLQNISSYLKYLDLSFNNFEGAVPTEGIFQNMSAFSILGNSKLCGGILELQLPVCPDKQKHYNKHQLPLHVKVVIGVIVSTTVLAAALLSILCWVRRLKNGIETQKILQGGHYERVSFLDLHRATDGFSPTNLIGAGHFGSVFKGFIREGAEPVAVKVLNMIDQKASKSFMAECEIPRNVRHRNLMKMLSACSTVDFQGNDFKALIFEFMPNGSLENWLHPIASDESYQTKNLDLSRRINIAIEVAFALDYLHNHCETTVVHCDLKPSNILLDEDMVAHVGDFGLAKFLQSKTISSSENTSSSFFPRGIIGYIPPEYGIGVEASPQGDMYSYGVLLLEMFTGQKPTDEMFKDGLDLHQFCRIALNKQVREIFDPCMLELEREVSDHHDIHANNSTIQRSVTHESDSVQECILSIIKVGVACSSPSSSERMKVKDALKELLVTKKLYLQGKVS</sequence>
<dbReference type="InterPro" id="IPR011009">
    <property type="entry name" value="Kinase-like_dom_sf"/>
</dbReference>
<keyword evidence="18" id="KW-0325">Glycoprotein</keyword>
<evidence type="ECO:0000256" key="15">
    <source>
        <dbReference type="ARBA" id="ARBA00022989"/>
    </source>
</evidence>
<keyword evidence="4" id="KW-1003">Cell membrane</keyword>
<dbReference type="PROSITE" id="PS00107">
    <property type="entry name" value="PROTEIN_KINASE_ATP"/>
    <property type="match status" value="1"/>
</dbReference>
<keyword evidence="12 21" id="KW-0547">Nucleotide-binding</keyword>
<dbReference type="InterPro" id="IPR000719">
    <property type="entry name" value="Prot_kinase_dom"/>
</dbReference>
<dbReference type="GO" id="GO:0005524">
    <property type="term" value="F:ATP binding"/>
    <property type="evidence" value="ECO:0007669"/>
    <property type="project" value="UniProtKB-UniRule"/>
</dbReference>